<dbReference type="AlphaFoldDB" id="A0A401TL87"/>
<dbReference type="OMA" id="INCESDR"/>
<reference evidence="2 3" key="1">
    <citation type="journal article" date="2018" name="Nat. Ecol. Evol.">
        <title>Shark genomes provide insights into elasmobranch evolution and the origin of vertebrates.</title>
        <authorList>
            <person name="Hara Y"/>
            <person name="Yamaguchi K"/>
            <person name="Onimaru K"/>
            <person name="Kadota M"/>
            <person name="Koyanagi M"/>
            <person name="Keeley SD"/>
            <person name="Tatsumi K"/>
            <person name="Tanaka K"/>
            <person name="Motone F"/>
            <person name="Kageyama Y"/>
            <person name="Nozu R"/>
            <person name="Adachi N"/>
            <person name="Nishimura O"/>
            <person name="Nakagawa R"/>
            <person name="Tanegashima C"/>
            <person name="Kiyatake I"/>
            <person name="Matsumoto R"/>
            <person name="Murakumo K"/>
            <person name="Nishida K"/>
            <person name="Terakita A"/>
            <person name="Kuratani S"/>
            <person name="Sato K"/>
            <person name="Hyodo S Kuraku.S."/>
        </authorList>
    </citation>
    <scope>NUCLEOTIDE SEQUENCE [LARGE SCALE GENOMIC DNA]</scope>
</reference>
<dbReference type="STRING" id="137246.A0A401TL87"/>
<name>A0A401TL87_CHIPU</name>
<accession>A0A401TL87</accession>
<feature type="compositionally biased region" description="Basic and acidic residues" evidence="1">
    <location>
        <begin position="142"/>
        <end position="155"/>
    </location>
</feature>
<sequence>MFSRTALGAEGLGPAARVNPFSGRDDLKGGKIKLYDSPSRSVISLSFELLPPPPPPSPSAMLAAQPLTPEPLNPARSGLPCGAPPARRCRSLPELRALGGRGQAAPDLSPRQGQRAGVGAGRREGKDHGVAAAGGETEETGVDSRGRSPPAERTEAPPPPRTARAGGRPQRSPETDAALGGQRRRSYSNIPRSAGTVGGARAQHLPGSAPALHVTQPVDVYVTEPKCREADVTAPAPSSLCRPADVTAPVVRTLSQDAPAPMPAAGPLLGSAELRPEQEADERLSCPGCCLGGFAFPFPPVCLRSNSQPARYPDLNCESDRLIGEEEGAAM</sequence>
<evidence type="ECO:0000313" key="3">
    <source>
        <dbReference type="Proteomes" id="UP000287033"/>
    </source>
</evidence>
<dbReference type="OrthoDB" id="20134at2759"/>
<feature type="region of interest" description="Disordered" evidence="1">
    <location>
        <begin position="49"/>
        <end position="211"/>
    </location>
</feature>
<protein>
    <submittedName>
        <fullName evidence="2">Uncharacterized protein</fullName>
    </submittedName>
</protein>
<dbReference type="Proteomes" id="UP000287033">
    <property type="component" value="Unassembled WGS sequence"/>
</dbReference>
<evidence type="ECO:0000313" key="2">
    <source>
        <dbReference type="EMBL" id="GCC43431.1"/>
    </source>
</evidence>
<comment type="caution">
    <text evidence="2">The sequence shown here is derived from an EMBL/GenBank/DDBJ whole genome shotgun (WGS) entry which is preliminary data.</text>
</comment>
<dbReference type="EMBL" id="BEZZ01102973">
    <property type="protein sequence ID" value="GCC43431.1"/>
    <property type="molecule type" value="Genomic_DNA"/>
</dbReference>
<evidence type="ECO:0000256" key="1">
    <source>
        <dbReference type="SAM" id="MobiDB-lite"/>
    </source>
</evidence>
<organism evidence="2 3">
    <name type="scientific">Chiloscyllium punctatum</name>
    <name type="common">Brownbanded bambooshark</name>
    <name type="synonym">Hemiscyllium punctatum</name>
    <dbReference type="NCBI Taxonomy" id="137246"/>
    <lineage>
        <taxon>Eukaryota</taxon>
        <taxon>Metazoa</taxon>
        <taxon>Chordata</taxon>
        <taxon>Craniata</taxon>
        <taxon>Vertebrata</taxon>
        <taxon>Chondrichthyes</taxon>
        <taxon>Elasmobranchii</taxon>
        <taxon>Galeomorphii</taxon>
        <taxon>Galeoidea</taxon>
        <taxon>Orectolobiformes</taxon>
        <taxon>Hemiscylliidae</taxon>
        <taxon>Chiloscyllium</taxon>
    </lineage>
</organism>
<feature type="non-terminal residue" evidence="2">
    <location>
        <position position="331"/>
    </location>
</feature>
<keyword evidence="3" id="KW-1185">Reference proteome</keyword>
<proteinExistence type="predicted"/>
<gene>
    <name evidence="2" type="ORF">chiPu_0027413</name>
</gene>